<sequence>MAHGQFAKLFDDNKLKGPNYADWYRNLNLVLTSEKLDKVAKNLALEHLGDRASEARRREYLELEEKNSLARCYVVASLDNSVQRQFDKIKIYKDILDSLMMMYKEENCSTKQKRVEELIKKDKLVAMLVESGKSDKRKRKRKRKGKKKPQQKAGNLKK</sequence>
<dbReference type="RefSeq" id="XP_019051969.1">
    <property type="nucleotide sequence ID" value="XM_019196424.1"/>
</dbReference>
<feature type="compositionally biased region" description="Basic residues" evidence="1">
    <location>
        <begin position="135"/>
        <end position="158"/>
    </location>
</feature>
<organism evidence="2 3">
    <name type="scientific">Nelumbo nucifera</name>
    <name type="common">Sacred lotus</name>
    <dbReference type="NCBI Taxonomy" id="4432"/>
    <lineage>
        <taxon>Eukaryota</taxon>
        <taxon>Viridiplantae</taxon>
        <taxon>Streptophyta</taxon>
        <taxon>Embryophyta</taxon>
        <taxon>Tracheophyta</taxon>
        <taxon>Spermatophyta</taxon>
        <taxon>Magnoliopsida</taxon>
        <taxon>Proteales</taxon>
        <taxon>Nelumbonaceae</taxon>
        <taxon>Nelumbo</taxon>
    </lineage>
</organism>
<feature type="region of interest" description="Disordered" evidence="1">
    <location>
        <begin position="129"/>
        <end position="158"/>
    </location>
</feature>
<keyword evidence="2" id="KW-1185">Reference proteome</keyword>
<dbReference type="KEGG" id="nnu:109114177"/>
<dbReference type="OMA" id="MYKEENC"/>
<dbReference type="GeneID" id="109114177"/>
<dbReference type="AlphaFoldDB" id="A0A1U8PZI9"/>
<dbReference type="Proteomes" id="UP000189703">
    <property type="component" value="Unplaced"/>
</dbReference>
<evidence type="ECO:0000313" key="2">
    <source>
        <dbReference type="Proteomes" id="UP000189703"/>
    </source>
</evidence>
<reference evidence="3" key="1">
    <citation type="submission" date="2025-08" db="UniProtKB">
        <authorList>
            <consortium name="RefSeq"/>
        </authorList>
    </citation>
    <scope>IDENTIFICATION</scope>
</reference>
<accession>A0A1U8PZI9</accession>
<protein>
    <submittedName>
        <fullName evidence="3">Uncharacterized protein LOC109114177</fullName>
    </submittedName>
</protein>
<evidence type="ECO:0000313" key="3">
    <source>
        <dbReference type="RefSeq" id="XP_019051969.1"/>
    </source>
</evidence>
<dbReference type="InParanoid" id="A0A1U8PZI9"/>
<name>A0A1U8PZI9_NELNU</name>
<gene>
    <name evidence="3" type="primary">LOC109114177</name>
</gene>
<proteinExistence type="predicted"/>
<evidence type="ECO:0000256" key="1">
    <source>
        <dbReference type="SAM" id="MobiDB-lite"/>
    </source>
</evidence>